<dbReference type="PANTHER" id="PTHR46401">
    <property type="entry name" value="GLYCOSYLTRANSFERASE WBBK-RELATED"/>
    <property type="match status" value="1"/>
</dbReference>
<dbReference type="PANTHER" id="PTHR46401:SF2">
    <property type="entry name" value="GLYCOSYLTRANSFERASE WBBK-RELATED"/>
    <property type="match status" value="1"/>
</dbReference>
<dbReference type="InterPro" id="IPR001296">
    <property type="entry name" value="Glyco_trans_1"/>
</dbReference>
<evidence type="ECO:0000259" key="3">
    <source>
        <dbReference type="Pfam" id="PF00534"/>
    </source>
</evidence>
<evidence type="ECO:0000313" key="6">
    <source>
        <dbReference type="Proteomes" id="UP000002007"/>
    </source>
</evidence>
<dbReference type="AlphaFoldDB" id="A9WN80"/>
<gene>
    <name evidence="5" type="ordered locus">RSal33209_1342</name>
</gene>
<dbReference type="STRING" id="288705.RSal33209_1342"/>
<accession>A9WN80</accession>
<dbReference type="HOGENOM" id="CLU_009583_27_0_11"/>
<keyword evidence="2 5" id="KW-0808">Transferase</keyword>
<dbReference type="InterPro" id="IPR028098">
    <property type="entry name" value="Glyco_trans_4-like_N"/>
</dbReference>
<organism evidence="5 6">
    <name type="scientific">Renibacterium salmoninarum (strain ATCC 33209 / DSM 20767 / JCM 11484 / NBRC 15589 / NCIMB 2235)</name>
    <dbReference type="NCBI Taxonomy" id="288705"/>
    <lineage>
        <taxon>Bacteria</taxon>
        <taxon>Bacillati</taxon>
        <taxon>Actinomycetota</taxon>
        <taxon>Actinomycetes</taxon>
        <taxon>Micrococcales</taxon>
        <taxon>Micrococcaceae</taxon>
        <taxon>Renibacterium</taxon>
    </lineage>
</organism>
<proteinExistence type="predicted"/>
<keyword evidence="6" id="KW-1185">Reference proteome</keyword>
<evidence type="ECO:0000256" key="1">
    <source>
        <dbReference type="ARBA" id="ARBA00022676"/>
    </source>
</evidence>
<dbReference type="CDD" id="cd03809">
    <property type="entry name" value="GT4_MtfB-like"/>
    <property type="match status" value="1"/>
</dbReference>
<keyword evidence="1" id="KW-0328">Glycosyltransferase</keyword>
<evidence type="ECO:0000313" key="5">
    <source>
        <dbReference type="EMBL" id="ABY23079.1"/>
    </source>
</evidence>
<name>A9WN80_RENSM</name>
<sequence length="372" mass="40829">MSSSTSLNDSTAPDLRVAIPMLTLVPGSMGGGETYARGLMQGLEDFPKIKATTFVGPQAQGFSAKIDEVVCPEMAGGASNKDKILTLFKGLIHHSKLRRRIDGNDVYHVPFAVALPRPRKSMPMVQTLCDVQHRDLPHLFSRVEKIYRRFFYERTARKADALITISDFAKQTIIDHLGVSPEKIFTAYLAVETEAFIPNLGDRGDFIMYPARGWAHKNHAKLFEAMKILKKSHPDLTLVLTGGGLDELSPPDNVEVRGLVSFEELKDLYRTAKCMVFPSLYEGFGLPPLEAMASGCPVASSKSGALPEVVGDAAVLFDAESAESIAQGILEATERGAELQAKGLDRVKEFTWERCAAAHDAAYKFALNQRNQ</sequence>
<dbReference type="GO" id="GO:0016757">
    <property type="term" value="F:glycosyltransferase activity"/>
    <property type="evidence" value="ECO:0007669"/>
    <property type="project" value="UniProtKB-KW"/>
</dbReference>
<evidence type="ECO:0000259" key="4">
    <source>
        <dbReference type="Pfam" id="PF13439"/>
    </source>
</evidence>
<dbReference type="EMBL" id="CP000910">
    <property type="protein sequence ID" value="ABY23079.1"/>
    <property type="molecule type" value="Genomic_DNA"/>
</dbReference>
<feature type="domain" description="Glycosyl transferase family 1" evidence="3">
    <location>
        <begin position="196"/>
        <end position="336"/>
    </location>
</feature>
<evidence type="ECO:0000256" key="2">
    <source>
        <dbReference type="ARBA" id="ARBA00022679"/>
    </source>
</evidence>
<dbReference type="GO" id="GO:0009103">
    <property type="term" value="P:lipopolysaccharide biosynthetic process"/>
    <property type="evidence" value="ECO:0007669"/>
    <property type="project" value="TreeGrafter"/>
</dbReference>
<dbReference type="RefSeq" id="WP_012244761.1">
    <property type="nucleotide sequence ID" value="NC_010168.1"/>
</dbReference>
<feature type="domain" description="Glycosyltransferase subfamily 4-like N-terminal" evidence="4">
    <location>
        <begin position="30"/>
        <end position="194"/>
    </location>
</feature>
<dbReference type="KEGG" id="rsa:RSal33209_1342"/>
<dbReference type="Pfam" id="PF13439">
    <property type="entry name" value="Glyco_transf_4"/>
    <property type="match status" value="1"/>
</dbReference>
<dbReference type="Proteomes" id="UP000002007">
    <property type="component" value="Chromosome"/>
</dbReference>
<reference evidence="6" key="1">
    <citation type="journal article" date="2008" name="J. Bacteriol.">
        <title>Genome sequence of the fish pathogen Renibacterium salmoninarum suggests reductive evolution away from an environmental Arthrobacter ancestor.</title>
        <authorList>
            <person name="Wiens G.D."/>
            <person name="Rockey D.D."/>
            <person name="Wu Z."/>
            <person name="Chang J."/>
            <person name="Levy R."/>
            <person name="Crane S."/>
            <person name="Chen D.S."/>
            <person name="Capri G.R."/>
            <person name="Burnett J.R."/>
            <person name="Sudheesh P.S."/>
            <person name="Schipma M.J."/>
            <person name="Burd H."/>
            <person name="Bhattacharyya A."/>
            <person name="Rhodes L.D."/>
            <person name="Kaul R."/>
            <person name="Strom M.S."/>
        </authorList>
    </citation>
    <scope>NUCLEOTIDE SEQUENCE [LARGE SCALE GENOMIC DNA]</scope>
    <source>
        <strain evidence="6">ATCC 33209 / DSM 20767 / JCM 11484 / NBRC 15589 / NCIMB 2235</strain>
    </source>
</reference>
<dbReference type="eggNOG" id="COG0438">
    <property type="taxonomic scope" value="Bacteria"/>
</dbReference>
<dbReference type="Gene3D" id="3.40.50.2000">
    <property type="entry name" value="Glycogen Phosphorylase B"/>
    <property type="match status" value="2"/>
</dbReference>
<dbReference type="SUPFAM" id="SSF53756">
    <property type="entry name" value="UDP-Glycosyltransferase/glycogen phosphorylase"/>
    <property type="match status" value="1"/>
</dbReference>
<protein>
    <submittedName>
        <fullName evidence="5">Glycosyl transferase, group 1 family protein</fullName>
    </submittedName>
</protein>
<dbReference type="Pfam" id="PF00534">
    <property type="entry name" value="Glycos_transf_1"/>
    <property type="match status" value="1"/>
</dbReference>
<dbReference type="CAZy" id="GT4">
    <property type="family name" value="Glycosyltransferase Family 4"/>
</dbReference>